<evidence type="ECO:0008006" key="8">
    <source>
        <dbReference type="Google" id="ProtNLM"/>
    </source>
</evidence>
<evidence type="ECO:0000313" key="7">
    <source>
        <dbReference type="Proteomes" id="UP000001887"/>
    </source>
</evidence>
<dbReference type="InterPro" id="IPR010099">
    <property type="entry name" value="SDR39U1"/>
</dbReference>
<dbReference type="NCBIfam" id="TIGR01777">
    <property type="entry name" value="yfcH"/>
    <property type="match status" value="1"/>
</dbReference>
<protein>
    <recommendedName>
        <fullName evidence="8">TIGR01777 family protein</fullName>
    </recommendedName>
</protein>
<dbReference type="InterPro" id="IPR005031">
    <property type="entry name" value="COQ10_START"/>
</dbReference>
<dbReference type="OrthoDB" id="9801773at2"/>
<dbReference type="Proteomes" id="UP000001887">
    <property type="component" value="Chromosome"/>
</dbReference>
<dbReference type="SUPFAM" id="SSF51735">
    <property type="entry name" value="NAD(P)-binding Rossmann-fold domains"/>
    <property type="match status" value="1"/>
</dbReference>
<keyword evidence="7" id="KW-1185">Reference proteome</keyword>
<dbReference type="Pfam" id="PF08338">
    <property type="entry name" value="DUF1731"/>
    <property type="match status" value="1"/>
</dbReference>
<dbReference type="EMBL" id="CP001848">
    <property type="protein sequence ID" value="ADB16306.1"/>
    <property type="molecule type" value="Genomic_DNA"/>
</dbReference>
<dbReference type="PANTHER" id="PTHR11092">
    <property type="entry name" value="SUGAR NUCLEOTIDE EPIMERASE RELATED"/>
    <property type="match status" value="1"/>
</dbReference>
<evidence type="ECO:0000256" key="2">
    <source>
        <dbReference type="ARBA" id="ARBA00009353"/>
    </source>
</evidence>
<dbReference type="PANTHER" id="PTHR11092:SF0">
    <property type="entry name" value="EPIMERASE FAMILY PROTEIN SDR39U1"/>
    <property type="match status" value="1"/>
</dbReference>
<name>D2QY92_PIRSD</name>
<comment type="similarity">
    <text evidence="1">Belongs to the ribosome association toxin RatA family.</text>
</comment>
<dbReference type="InterPro" id="IPR023393">
    <property type="entry name" value="START-like_dom_sf"/>
</dbReference>
<organism evidence="6 7">
    <name type="scientific">Pirellula staleyi (strain ATCC 27377 / DSM 6068 / ICPB 4128)</name>
    <name type="common">Pirella staleyi</name>
    <dbReference type="NCBI Taxonomy" id="530564"/>
    <lineage>
        <taxon>Bacteria</taxon>
        <taxon>Pseudomonadati</taxon>
        <taxon>Planctomycetota</taxon>
        <taxon>Planctomycetia</taxon>
        <taxon>Pirellulales</taxon>
        <taxon>Pirellulaceae</taxon>
        <taxon>Pirellula</taxon>
    </lineage>
</organism>
<dbReference type="CDD" id="cd07820">
    <property type="entry name" value="SRPBCC_3"/>
    <property type="match status" value="1"/>
</dbReference>
<dbReference type="KEGG" id="psl:Psta_1631"/>
<evidence type="ECO:0000259" key="5">
    <source>
        <dbReference type="Pfam" id="PF08338"/>
    </source>
</evidence>
<evidence type="ECO:0000256" key="1">
    <source>
        <dbReference type="ARBA" id="ARBA00008918"/>
    </source>
</evidence>
<dbReference type="STRING" id="530564.Psta_1631"/>
<dbReference type="Pfam" id="PF03364">
    <property type="entry name" value="Polyketide_cyc"/>
    <property type="match status" value="1"/>
</dbReference>
<dbReference type="SUPFAM" id="SSF55961">
    <property type="entry name" value="Bet v1-like"/>
    <property type="match status" value="1"/>
</dbReference>
<feature type="domain" description="NAD-dependent epimerase/dehydratase" evidence="3">
    <location>
        <begin position="163"/>
        <end position="379"/>
    </location>
</feature>
<dbReference type="AlphaFoldDB" id="D2QY92"/>
<dbReference type="InterPro" id="IPR001509">
    <property type="entry name" value="Epimerase_deHydtase"/>
</dbReference>
<dbReference type="Gene3D" id="3.40.50.720">
    <property type="entry name" value="NAD(P)-binding Rossmann-like Domain"/>
    <property type="match status" value="1"/>
</dbReference>
<dbReference type="eggNOG" id="COG1090">
    <property type="taxonomic scope" value="Bacteria"/>
</dbReference>
<feature type="domain" description="Coenzyme Q-binding protein COQ10 START" evidence="4">
    <location>
        <begin position="13"/>
        <end position="125"/>
    </location>
</feature>
<evidence type="ECO:0000259" key="3">
    <source>
        <dbReference type="Pfam" id="PF01370"/>
    </source>
</evidence>
<evidence type="ECO:0000259" key="4">
    <source>
        <dbReference type="Pfam" id="PF03364"/>
    </source>
</evidence>
<dbReference type="Pfam" id="PF01370">
    <property type="entry name" value="Epimerase"/>
    <property type="match status" value="1"/>
</dbReference>
<gene>
    <name evidence="6" type="ordered locus">Psta_1631</name>
</gene>
<sequence length="465" mass="50174">MATTKFVRQLSLPVSAAEAFAWHERAGALERLLPPWEKARLVSRKGGIENGAEALLETSIGPVKLKWLARHHDYIAGKQFCDTQVTGPFASWEHQHLFNGSSENSCTLEDRIEYSLPGQPMSSLFGAGFVAKKLDRMFAFRHRQTRDDLAHHSHYQSQPRQTIAVTGASGMVGGALVPLLTTGGHQAIKLSRAGGKNAAKLAGNGLTGTWNDASGELILPTDQPIDTVVHLSGENIGGSRWSASVKQKIRDSRAVGTRRLCESLAKLRVKPKTLVCASAIGFYGDRGDELLDEQSTAGTGFLAEVCRDWESATAPAREAGIRVVNARFGVILSPTGGALAKMLPPFKMGGGGVVGSGKQFWSWVSLDEAAAALHHVIMTESLAGPVNIVSPQPITNRDFTKTLGSVLFRPTIFPLPGFVARVVLGEMANELLLASQRVVPSQLQQSGYEFRHTTLDTALHHMLGY</sequence>
<dbReference type="HOGENOM" id="CLU_047373_4_0_0"/>
<dbReference type="InterPro" id="IPR036291">
    <property type="entry name" value="NAD(P)-bd_dom_sf"/>
</dbReference>
<comment type="similarity">
    <text evidence="2">Belongs to the NAD(P)-dependent epimerase/dehydratase family. SDR39U1 subfamily.</text>
</comment>
<dbReference type="Gene3D" id="3.30.530.20">
    <property type="match status" value="1"/>
</dbReference>
<feature type="domain" description="DUF1731" evidence="5">
    <location>
        <begin position="415"/>
        <end position="461"/>
    </location>
</feature>
<dbReference type="eggNOG" id="COG4276">
    <property type="taxonomic scope" value="Bacteria"/>
</dbReference>
<evidence type="ECO:0000313" key="6">
    <source>
        <dbReference type="EMBL" id="ADB16306.1"/>
    </source>
</evidence>
<proteinExistence type="inferred from homology"/>
<accession>D2QY92</accession>
<dbReference type="InterPro" id="IPR013549">
    <property type="entry name" value="DUF1731"/>
</dbReference>
<reference evidence="6 7" key="1">
    <citation type="journal article" date="2009" name="Stand. Genomic Sci.">
        <title>Complete genome sequence of Pirellula staleyi type strain (ATCC 27377).</title>
        <authorList>
            <person name="Clum A."/>
            <person name="Tindall B.J."/>
            <person name="Sikorski J."/>
            <person name="Ivanova N."/>
            <person name="Mavrommatis K."/>
            <person name="Lucas S."/>
            <person name="Glavina del Rio T."/>
            <person name="Nolan M."/>
            <person name="Chen F."/>
            <person name="Tice H."/>
            <person name="Pitluck S."/>
            <person name="Cheng J.F."/>
            <person name="Chertkov O."/>
            <person name="Brettin T."/>
            <person name="Han C."/>
            <person name="Detter J.C."/>
            <person name="Kuske C."/>
            <person name="Bruce D."/>
            <person name="Goodwin L."/>
            <person name="Ovchinikova G."/>
            <person name="Pati A."/>
            <person name="Mikhailova N."/>
            <person name="Chen A."/>
            <person name="Palaniappan K."/>
            <person name="Land M."/>
            <person name="Hauser L."/>
            <person name="Chang Y.J."/>
            <person name="Jeffries C.D."/>
            <person name="Chain P."/>
            <person name="Rohde M."/>
            <person name="Goker M."/>
            <person name="Bristow J."/>
            <person name="Eisen J.A."/>
            <person name="Markowitz V."/>
            <person name="Hugenholtz P."/>
            <person name="Kyrpides N.C."/>
            <person name="Klenk H.P."/>
            <person name="Lapidus A."/>
        </authorList>
    </citation>
    <scope>NUCLEOTIDE SEQUENCE [LARGE SCALE GENOMIC DNA]</scope>
    <source>
        <strain evidence="7">ATCC 27377 / DSM 6068 / ICPB 4128</strain>
    </source>
</reference>